<feature type="coiled-coil region" evidence="1">
    <location>
        <begin position="25"/>
        <end position="52"/>
    </location>
</feature>
<evidence type="ECO:0000256" key="1">
    <source>
        <dbReference type="SAM" id="Coils"/>
    </source>
</evidence>
<gene>
    <name evidence="2" type="ORF">CONLIGDRAFT_620543</name>
</gene>
<dbReference type="STRING" id="1408157.A0A1J7J017"/>
<dbReference type="OrthoDB" id="5213630at2759"/>
<proteinExistence type="predicted"/>
<protein>
    <submittedName>
        <fullName evidence="2">Uncharacterized protein</fullName>
    </submittedName>
</protein>
<dbReference type="Proteomes" id="UP000182658">
    <property type="component" value="Unassembled WGS sequence"/>
</dbReference>
<dbReference type="EMBL" id="KV875100">
    <property type="protein sequence ID" value="OIW26649.1"/>
    <property type="molecule type" value="Genomic_DNA"/>
</dbReference>
<organism evidence="2 3">
    <name type="scientific">Coniochaeta ligniaria NRRL 30616</name>
    <dbReference type="NCBI Taxonomy" id="1408157"/>
    <lineage>
        <taxon>Eukaryota</taxon>
        <taxon>Fungi</taxon>
        <taxon>Dikarya</taxon>
        <taxon>Ascomycota</taxon>
        <taxon>Pezizomycotina</taxon>
        <taxon>Sordariomycetes</taxon>
        <taxon>Sordariomycetidae</taxon>
        <taxon>Coniochaetales</taxon>
        <taxon>Coniochaetaceae</taxon>
        <taxon>Coniochaeta</taxon>
    </lineage>
</organism>
<accession>A0A1J7J017</accession>
<keyword evidence="1" id="KW-0175">Coiled coil</keyword>
<evidence type="ECO:0000313" key="2">
    <source>
        <dbReference type="EMBL" id="OIW26649.1"/>
    </source>
</evidence>
<name>A0A1J7J017_9PEZI</name>
<dbReference type="AlphaFoldDB" id="A0A1J7J017"/>
<sequence length="333" mass="38334">MHTLQKRTAQLETVEAALQKESVMHSQTQLQLQQKQQEVDDVRKRWRDAANQLDAIIRQGQGVNQMTDDELIQRATALRFKVKNFALQFFGDEIEEPRMTKDAFDFLNHHLRLHLHSFKAYMLSSSFRPVLVRAFLWHYLQYKVFRNCGWAPHDESSAFMLMKWFLEPKDTNSSRVTPDSERKYHMWRANTSTLLLEASAQVEAGASDHRRKFSNGHVRKIYNALSLLSASDSQSIADRLEDIINYSVDLDAQFNKQVAVVQWETIKAPHSAWAFDPTWMEFERGQARTDIVPAIELVLAPALLKYGKSSGDGFETMATLLKLEATSETPLTT</sequence>
<reference evidence="2 3" key="1">
    <citation type="submission" date="2016-10" db="EMBL/GenBank/DDBJ databases">
        <title>Draft genome sequence of Coniochaeta ligniaria NRRL30616, a lignocellulolytic fungus for bioabatement of inhibitors in plant biomass hydrolysates.</title>
        <authorList>
            <consortium name="DOE Joint Genome Institute"/>
            <person name="Jimenez D.J."/>
            <person name="Hector R.E."/>
            <person name="Riley R."/>
            <person name="Sun H."/>
            <person name="Grigoriev I.V."/>
            <person name="Van Elsas J.D."/>
            <person name="Nichols N.N."/>
        </authorList>
    </citation>
    <scope>NUCLEOTIDE SEQUENCE [LARGE SCALE GENOMIC DNA]</scope>
    <source>
        <strain evidence="2 3">NRRL 30616</strain>
    </source>
</reference>
<evidence type="ECO:0000313" key="3">
    <source>
        <dbReference type="Proteomes" id="UP000182658"/>
    </source>
</evidence>
<keyword evidence="3" id="KW-1185">Reference proteome</keyword>
<dbReference type="InParanoid" id="A0A1J7J017"/>